<dbReference type="AlphaFoldDB" id="A0A2P6QB58"/>
<keyword evidence="2" id="KW-0433">Leucine-rich repeat</keyword>
<evidence type="ECO:0000256" key="5">
    <source>
        <dbReference type="ARBA" id="ARBA00022729"/>
    </source>
</evidence>
<keyword evidence="6" id="KW-0677">Repeat</keyword>
<keyword evidence="5" id="KW-0732">Signal</keyword>
<dbReference type="InterPro" id="IPR051824">
    <property type="entry name" value="LRR_Rcpt-Like_S/T_Kinase"/>
</dbReference>
<evidence type="ECO:0000256" key="1">
    <source>
        <dbReference type="ARBA" id="ARBA00004479"/>
    </source>
</evidence>
<evidence type="ECO:0000313" key="15">
    <source>
        <dbReference type="EMBL" id="PRQ31411.1"/>
    </source>
</evidence>
<proteinExistence type="predicted"/>
<sequence length="402" mass="44480">MACFAQSAEHFTQAYCLMSSQNSNIEAGDVEAATGAVLGGVHFKSLGMRCLQCAGILLLWFFGPIPMFVSSVALVIFLHYNYTGRQYHVRNRVDSQMQSFQKLRFCEAEILCALCEDNVIGRGPSGKVYKVESSNGTTIAVKKLQRRRVNQCENNDVEKDMVHDDGLIAGFDTLGRITHKNIMKLWHCCTTRDCQQLLVYDYMPNGSLGDFLHNKKAGLLNWPTRFKIALGAAEGISYLHHDCSPSIVHRNVKSNNILLDGDFEARVVDIGTTNGVDASGKGPVIAAACGYIAPEFLHAHGLNGKSDIYNFGVVMLELVTGKLPVNPELGEKDLVKWVRSTLDQKGVDHVLDPKLDSCYKEEVCKVLDIGLLCTDSRPDNRPSMRRVMELLQEVGRGASPYC</sequence>
<keyword evidence="11" id="KW-0675">Receptor</keyword>
<dbReference type="Proteomes" id="UP000238479">
    <property type="component" value="Chromosome 5"/>
</dbReference>
<evidence type="ECO:0000256" key="7">
    <source>
        <dbReference type="ARBA" id="ARBA00022741"/>
    </source>
</evidence>
<evidence type="ECO:0000256" key="12">
    <source>
        <dbReference type="ARBA" id="ARBA00023180"/>
    </source>
</evidence>
<dbReference type="Gene3D" id="3.30.200.20">
    <property type="entry name" value="Phosphorylase Kinase, domain 1"/>
    <property type="match status" value="1"/>
</dbReference>
<dbReference type="Gene3D" id="1.10.510.10">
    <property type="entry name" value="Transferase(Phosphotransferase) domain 1"/>
    <property type="match status" value="1"/>
</dbReference>
<evidence type="ECO:0000256" key="3">
    <source>
        <dbReference type="ARBA" id="ARBA00022679"/>
    </source>
</evidence>
<dbReference type="STRING" id="74649.A0A2P6QB58"/>
<keyword evidence="7" id="KW-0547">Nucleotide-binding</keyword>
<dbReference type="EMBL" id="PDCK01000043">
    <property type="protein sequence ID" value="PRQ31411.1"/>
    <property type="molecule type" value="Genomic_DNA"/>
</dbReference>
<evidence type="ECO:0000256" key="4">
    <source>
        <dbReference type="ARBA" id="ARBA00022692"/>
    </source>
</evidence>
<dbReference type="GO" id="GO:0016020">
    <property type="term" value="C:membrane"/>
    <property type="evidence" value="ECO:0007669"/>
    <property type="project" value="UniProtKB-SubCell"/>
</dbReference>
<evidence type="ECO:0000256" key="8">
    <source>
        <dbReference type="ARBA" id="ARBA00022840"/>
    </source>
</evidence>
<keyword evidence="3 15" id="KW-0808">Transferase</keyword>
<dbReference type="PANTHER" id="PTHR48006:SF92">
    <property type="entry name" value="LRR RECEPTOR-LIKE SERINE_THREONINE-PROTEIN KINASE GSO1"/>
    <property type="match status" value="1"/>
</dbReference>
<evidence type="ECO:0000256" key="11">
    <source>
        <dbReference type="ARBA" id="ARBA00023170"/>
    </source>
</evidence>
<accession>A0A2P6QB58</accession>
<dbReference type="OMA" id="ASSANCH"/>
<gene>
    <name evidence="15" type="ORF">RchiOBHm_Chr5g0035201</name>
</gene>
<evidence type="ECO:0000313" key="16">
    <source>
        <dbReference type="Proteomes" id="UP000238479"/>
    </source>
</evidence>
<dbReference type="InterPro" id="IPR006747">
    <property type="entry name" value="DUF599"/>
</dbReference>
<dbReference type="InterPro" id="IPR011009">
    <property type="entry name" value="Kinase-like_dom_sf"/>
</dbReference>
<comment type="caution">
    <text evidence="15">The sequence shown here is derived from an EMBL/GenBank/DDBJ whole genome shotgun (WGS) entry which is preliminary data.</text>
</comment>
<comment type="subcellular location">
    <subcellularLocation>
        <location evidence="1">Membrane</location>
        <topology evidence="1">Single-pass type I membrane protein</topology>
    </subcellularLocation>
</comment>
<dbReference type="Pfam" id="PF00069">
    <property type="entry name" value="Pkinase"/>
    <property type="match status" value="1"/>
</dbReference>
<dbReference type="InterPro" id="IPR000719">
    <property type="entry name" value="Prot_kinase_dom"/>
</dbReference>
<protein>
    <recommendedName>
        <fullName evidence="14">Protein kinase domain-containing protein</fullName>
    </recommendedName>
</protein>
<evidence type="ECO:0000256" key="10">
    <source>
        <dbReference type="ARBA" id="ARBA00023136"/>
    </source>
</evidence>
<dbReference type="PROSITE" id="PS50011">
    <property type="entry name" value="PROTEIN_KINASE_DOM"/>
    <property type="match status" value="1"/>
</dbReference>
<keyword evidence="10 13" id="KW-0472">Membrane</keyword>
<keyword evidence="16" id="KW-1185">Reference proteome</keyword>
<keyword evidence="12" id="KW-0325">Glycoprotein</keyword>
<evidence type="ECO:0000256" key="6">
    <source>
        <dbReference type="ARBA" id="ARBA00022737"/>
    </source>
</evidence>
<dbReference type="FunFam" id="1.10.510.10:FF:000388">
    <property type="entry name" value="Leucine-rich repeat receptor-like tyrosine-protein kinase PXC3"/>
    <property type="match status" value="1"/>
</dbReference>
<dbReference type="PANTHER" id="PTHR48006">
    <property type="entry name" value="LEUCINE-RICH REPEAT-CONTAINING PROTEIN DDB_G0281931-RELATED"/>
    <property type="match status" value="1"/>
</dbReference>
<keyword evidence="9 13" id="KW-1133">Transmembrane helix</keyword>
<keyword evidence="8" id="KW-0067">ATP-binding</keyword>
<reference evidence="15 16" key="1">
    <citation type="journal article" date="2018" name="Nat. Genet.">
        <title>The Rosa genome provides new insights in the design of modern roses.</title>
        <authorList>
            <person name="Bendahmane M."/>
        </authorList>
    </citation>
    <scope>NUCLEOTIDE SEQUENCE [LARGE SCALE GENOMIC DNA]</scope>
    <source>
        <strain evidence="16">cv. Old Blush</strain>
    </source>
</reference>
<organism evidence="15 16">
    <name type="scientific">Rosa chinensis</name>
    <name type="common">China rose</name>
    <dbReference type="NCBI Taxonomy" id="74649"/>
    <lineage>
        <taxon>Eukaryota</taxon>
        <taxon>Viridiplantae</taxon>
        <taxon>Streptophyta</taxon>
        <taxon>Embryophyta</taxon>
        <taxon>Tracheophyta</taxon>
        <taxon>Spermatophyta</taxon>
        <taxon>Magnoliopsida</taxon>
        <taxon>eudicotyledons</taxon>
        <taxon>Gunneridae</taxon>
        <taxon>Pentapetalae</taxon>
        <taxon>rosids</taxon>
        <taxon>fabids</taxon>
        <taxon>Rosales</taxon>
        <taxon>Rosaceae</taxon>
        <taxon>Rosoideae</taxon>
        <taxon>Rosoideae incertae sedis</taxon>
        <taxon>Rosa</taxon>
    </lineage>
</organism>
<dbReference type="Pfam" id="PF04654">
    <property type="entry name" value="DUF599"/>
    <property type="match status" value="1"/>
</dbReference>
<evidence type="ECO:0000259" key="14">
    <source>
        <dbReference type="PROSITE" id="PS50011"/>
    </source>
</evidence>
<evidence type="ECO:0000256" key="13">
    <source>
        <dbReference type="SAM" id="Phobius"/>
    </source>
</evidence>
<dbReference type="Gramene" id="PRQ31411">
    <property type="protein sequence ID" value="PRQ31411"/>
    <property type="gene ID" value="RchiOBHm_Chr5g0035201"/>
</dbReference>
<dbReference type="GO" id="GO:0004672">
    <property type="term" value="F:protein kinase activity"/>
    <property type="evidence" value="ECO:0007669"/>
    <property type="project" value="InterPro"/>
</dbReference>
<feature type="domain" description="Protein kinase" evidence="14">
    <location>
        <begin position="114"/>
        <end position="402"/>
    </location>
</feature>
<keyword evidence="4 13" id="KW-0812">Transmembrane</keyword>
<dbReference type="SUPFAM" id="SSF56112">
    <property type="entry name" value="Protein kinase-like (PK-like)"/>
    <property type="match status" value="1"/>
</dbReference>
<feature type="transmembrane region" description="Helical" evidence="13">
    <location>
        <begin position="54"/>
        <end position="80"/>
    </location>
</feature>
<dbReference type="GO" id="GO:0005524">
    <property type="term" value="F:ATP binding"/>
    <property type="evidence" value="ECO:0007669"/>
    <property type="project" value="UniProtKB-KW"/>
</dbReference>
<evidence type="ECO:0000256" key="9">
    <source>
        <dbReference type="ARBA" id="ARBA00022989"/>
    </source>
</evidence>
<evidence type="ECO:0000256" key="2">
    <source>
        <dbReference type="ARBA" id="ARBA00022614"/>
    </source>
</evidence>
<name>A0A2P6QB58_ROSCH</name>